<keyword evidence="2" id="KW-0342">GTP-binding</keyword>
<proteinExistence type="predicted"/>
<name>A0A194V367_CYTMA</name>
<feature type="compositionally biased region" description="Basic and acidic residues" evidence="3">
    <location>
        <begin position="255"/>
        <end position="264"/>
    </location>
</feature>
<feature type="region of interest" description="Disordered" evidence="3">
    <location>
        <begin position="516"/>
        <end position="540"/>
    </location>
</feature>
<dbReference type="PROSITE" id="PS51419">
    <property type="entry name" value="RAB"/>
    <property type="match status" value="1"/>
</dbReference>
<dbReference type="SMART" id="SM00173">
    <property type="entry name" value="RAS"/>
    <property type="match status" value="1"/>
</dbReference>
<gene>
    <name evidence="4" type="ORF">VP1G_05668</name>
</gene>
<feature type="region of interest" description="Disordered" evidence="3">
    <location>
        <begin position="228"/>
        <end position="307"/>
    </location>
</feature>
<feature type="compositionally biased region" description="Polar residues" evidence="3">
    <location>
        <begin position="364"/>
        <end position="373"/>
    </location>
</feature>
<keyword evidence="5" id="KW-1185">Reference proteome</keyword>
<evidence type="ECO:0000256" key="3">
    <source>
        <dbReference type="SAM" id="MobiDB-lite"/>
    </source>
</evidence>
<reference evidence="5" key="1">
    <citation type="submission" date="2014-12" db="EMBL/GenBank/DDBJ databases">
        <title>Genome Sequence of Valsa Canker Pathogens Uncovers a Specific Adaption of Colonization on Woody Bark.</title>
        <authorList>
            <person name="Yin Z."/>
            <person name="Liu H."/>
            <person name="Gao X."/>
            <person name="Li Z."/>
            <person name="Song N."/>
            <person name="Ke X."/>
            <person name="Dai Q."/>
            <person name="Wu Y."/>
            <person name="Sun Y."/>
            <person name="Xu J.-R."/>
            <person name="Kang Z.K."/>
            <person name="Wang L."/>
            <person name="Huang L."/>
        </authorList>
    </citation>
    <scope>NUCLEOTIDE SEQUENCE [LARGE SCALE GENOMIC DNA]</scope>
    <source>
        <strain evidence="5">SXYL134</strain>
    </source>
</reference>
<organism evidence="4 5">
    <name type="scientific">Cytospora mali</name>
    <name type="common">Apple Valsa canker fungus</name>
    <name type="synonym">Valsa mali</name>
    <dbReference type="NCBI Taxonomy" id="578113"/>
    <lineage>
        <taxon>Eukaryota</taxon>
        <taxon>Fungi</taxon>
        <taxon>Dikarya</taxon>
        <taxon>Ascomycota</taxon>
        <taxon>Pezizomycotina</taxon>
        <taxon>Sordariomycetes</taxon>
        <taxon>Sordariomycetidae</taxon>
        <taxon>Diaporthales</taxon>
        <taxon>Cytosporaceae</taxon>
        <taxon>Cytospora</taxon>
    </lineage>
</organism>
<protein>
    <submittedName>
        <fullName evidence="4">GTP-binding protein rhoA</fullName>
    </submittedName>
</protein>
<dbReference type="SUPFAM" id="SSF52540">
    <property type="entry name" value="P-loop containing nucleoside triphosphate hydrolases"/>
    <property type="match status" value="1"/>
</dbReference>
<dbReference type="STRING" id="694573.A0A194V367"/>
<dbReference type="AlphaFoldDB" id="A0A194V367"/>
<dbReference type="Gene3D" id="3.40.50.300">
    <property type="entry name" value="P-loop containing nucleotide triphosphate hydrolases"/>
    <property type="match status" value="1"/>
</dbReference>
<dbReference type="GO" id="GO:0005525">
    <property type="term" value="F:GTP binding"/>
    <property type="evidence" value="ECO:0007669"/>
    <property type="project" value="UniProtKB-KW"/>
</dbReference>
<keyword evidence="1" id="KW-0547">Nucleotide-binding</keyword>
<dbReference type="GO" id="GO:0003924">
    <property type="term" value="F:GTPase activity"/>
    <property type="evidence" value="ECO:0007669"/>
    <property type="project" value="InterPro"/>
</dbReference>
<evidence type="ECO:0000313" key="4">
    <source>
        <dbReference type="EMBL" id="KUI58362.1"/>
    </source>
</evidence>
<evidence type="ECO:0000256" key="1">
    <source>
        <dbReference type="ARBA" id="ARBA00022741"/>
    </source>
</evidence>
<dbReference type="InterPro" id="IPR027417">
    <property type="entry name" value="P-loop_NTPase"/>
</dbReference>
<dbReference type="PANTHER" id="PTHR24072">
    <property type="entry name" value="RHO FAMILY GTPASE"/>
    <property type="match status" value="1"/>
</dbReference>
<dbReference type="Pfam" id="PF00071">
    <property type="entry name" value="Ras"/>
    <property type="match status" value="1"/>
</dbReference>
<dbReference type="InterPro" id="IPR001806">
    <property type="entry name" value="Small_GTPase"/>
</dbReference>
<dbReference type="EMBL" id="KN714712">
    <property type="protein sequence ID" value="KUI58362.1"/>
    <property type="molecule type" value="Genomic_DNA"/>
</dbReference>
<dbReference type="SMART" id="SM00175">
    <property type="entry name" value="RAB"/>
    <property type="match status" value="1"/>
</dbReference>
<dbReference type="GO" id="GO:0007264">
    <property type="term" value="P:small GTPase-mediated signal transduction"/>
    <property type="evidence" value="ECO:0007669"/>
    <property type="project" value="InterPro"/>
</dbReference>
<evidence type="ECO:0000256" key="2">
    <source>
        <dbReference type="ARBA" id="ARBA00023134"/>
    </source>
</evidence>
<dbReference type="PROSITE" id="PS51420">
    <property type="entry name" value="RHO"/>
    <property type="match status" value="1"/>
</dbReference>
<feature type="compositionally biased region" description="Basic and acidic residues" evidence="3">
    <location>
        <begin position="374"/>
        <end position="384"/>
    </location>
</feature>
<dbReference type="InterPro" id="IPR003578">
    <property type="entry name" value="Small_GTPase_Rho"/>
</dbReference>
<dbReference type="PRINTS" id="PR00449">
    <property type="entry name" value="RASTRNSFRMNG"/>
</dbReference>
<accession>A0A194V367</accession>
<feature type="compositionally biased region" description="Basic and acidic residues" evidence="3">
    <location>
        <begin position="274"/>
        <end position="285"/>
    </location>
</feature>
<dbReference type="Proteomes" id="UP000078576">
    <property type="component" value="Unassembled WGS sequence"/>
</dbReference>
<dbReference type="OrthoDB" id="5221450at2759"/>
<sequence>MDPTRSSSIIGPACVALMSSVGRTVADVTNFIRRCRSARADLSAITRELSELQMVLELLNDYGQGDEVGDRRQAVPVELQSHLRPILTNCTTVVLRIDGVLRHHGEGDGPPQWTPEGKREINGLQNSLEVHRGALGLISDLISITIARAARNEGRGEPQGEQLQIHEVVGDLQTVMSSILVSDSNATLARQHFALQVHLGQIIAYAQMLDKTDTDTDAWDEAVRSMDVTEGDTDSEYSEMTPEPVSPIGSLGGRYSHDGEDDRPCIPQPVSPMECRRNVSSERKTNNHLTTSNKDSGEVPHLTVGGSSPDAYGFPVIKGPDSVSPLTYRDLTATKQTANTLGVTGQGSEPISPLSLDKPASVEATEQTSTTIDSHPDVSKSIGSDKEVVPDALLAPATIMRQTNMAASKASTAGSFHEDEEITEEALAFAQVPVHIMGRLSLNLVGHVYTNKSCLSAGSDGTSFKKSFSTIATAEEELGDAETEGCAEGYAHSTATSDTGSLRDGDLQFSQMDVTQMPSHEAPPEEKSPVQPPTEYESPQLPTSHQMIYQQPSHEIREQQSLSTMNTMNTQSFLQGKPLPRPPLEYINGYPGPFTRKKVVVVGNFSCGKTCLITRMSRGTYPKNNTSQIGVTETVKVAVDEEPVELSLWDIRGIDYDPSWLHGAQVALVCFSVNIGSTDAKGKHLGRWVTEVNRNCPTAAILLVGLKSDIRWHAKTVEKLRKHGKTLVTLEQGEQLRESIGAVRYLECSARTGEGVLDVLEETTRVALQVRNEDIKKAHRRPLSRIGKFFGLGHRESGSQGG</sequence>
<dbReference type="SMART" id="SM00174">
    <property type="entry name" value="RHO"/>
    <property type="match status" value="1"/>
</dbReference>
<feature type="region of interest" description="Disordered" evidence="3">
    <location>
        <begin position="341"/>
        <end position="384"/>
    </location>
</feature>
<evidence type="ECO:0000313" key="5">
    <source>
        <dbReference type="Proteomes" id="UP000078576"/>
    </source>
</evidence>